<dbReference type="GO" id="GO:0006421">
    <property type="term" value="P:asparaginyl-tRNA aminoacylation"/>
    <property type="evidence" value="ECO:0007669"/>
    <property type="project" value="InterPro"/>
</dbReference>
<dbReference type="InterPro" id="IPR012340">
    <property type="entry name" value="NA-bd_OB-fold"/>
</dbReference>
<dbReference type="HAMAP" id="MF_00534">
    <property type="entry name" value="Asn_tRNA_synth"/>
    <property type="match status" value="1"/>
</dbReference>
<feature type="domain" description="WHEP-TRS" evidence="11">
    <location>
        <begin position="247"/>
        <end position="310"/>
    </location>
</feature>
<keyword evidence="13" id="KW-1185">Reference proteome</keyword>
<dbReference type="Gene3D" id="2.40.50.140">
    <property type="entry name" value="Nucleic acid-binding proteins"/>
    <property type="match status" value="1"/>
</dbReference>
<dbReference type="InterPro" id="IPR004365">
    <property type="entry name" value="NA-bd_OB_tRNA"/>
</dbReference>
<comment type="caution">
    <text evidence="12">The sequence shown here is derived from an EMBL/GenBank/DDBJ whole genome shotgun (WGS) entry which is preliminary data.</text>
</comment>
<dbReference type="STRING" id="307507.A0A2V0PSE5"/>
<keyword evidence="4" id="KW-0547">Nucleotide-binding</keyword>
<dbReference type="EMBL" id="BDRX01000240">
    <property type="protein sequence ID" value="GBG00528.1"/>
    <property type="molecule type" value="Genomic_DNA"/>
</dbReference>
<dbReference type="EC" id="6.1.1.22" evidence="2"/>
<evidence type="ECO:0000256" key="3">
    <source>
        <dbReference type="ARBA" id="ARBA00022598"/>
    </source>
</evidence>
<evidence type="ECO:0000313" key="12">
    <source>
        <dbReference type="EMBL" id="GBG00528.1"/>
    </source>
</evidence>
<dbReference type="InterPro" id="IPR045864">
    <property type="entry name" value="aa-tRNA-synth_II/BPL/LPL"/>
</dbReference>
<accession>A0A2V0PSE5</accession>
<keyword evidence="7" id="KW-0030">Aminoacyl-tRNA synthetase</keyword>
<evidence type="ECO:0000259" key="10">
    <source>
        <dbReference type="PROSITE" id="PS50862"/>
    </source>
</evidence>
<dbReference type="PANTHER" id="PTHR22594:SF34">
    <property type="entry name" value="ASPARAGINE--TRNA LIGASE, MITOCHONDRIAL-RELATED"/>
    <property type="match status" value="1"/>
</dbReference>
<evidence type="ECO:0000256" key="5">
    <source>
        <dbReference type="ARBA" id="ARBA00022840"/>
    </source>
</evidence>
<dbReference type="AlphaFoldDB" id="A0A2V0PSE5"/>
<dbReference type="InterPro" id="IPR004522">
    <property type="entry name" value="Asn-tRNA-ligase"/>
</dbReference>
<dbReference type="CDD" id="cd04318">
    <property type="entry name" value="EcAsnRS_like_N"/>
    <property type="match status" value="1"/>
</dbReference>
<evidence type="ECO:0000256" key="4">
    <source>
        <dbReference type="ARBA" id="ARBA00022741"/>
    </source>
</evidence>
<feature type="domain" description="Aminoacyl-transfer RNA synthetases class-II family profile" evidence="10">
    <location>
        <begin position="348"/>
        <end position="581"/>
    </location>
</feature>
<keyword evidence="3" id="KW-0436">Ligase</keyword>
<proteinExistence type="inferred from homology"/>
<dbReference type="InterPro" id="IPR004364">
    <property type="entry name" value="Aa-tRNA-synt_II"/>
</dbReference>
<dbReference type="PROSITE" id="PS50862">
    <property type="entry name" value="AA_TRNA_LIGASE_II"/>
    <property type="match status" value="1"/>
</dbReference>
<keyword evidence="5" id="KW-0067">ATP-binding</keyword>
<feature type="coiled-coil region" evidence="9">
    <location>
        <begin position="4"/>
        <end position="31"/>
    </location>
</feature>
<protein>
    <recommendedName>
        <fullName evidence="2">asparagine--tRNA ligase</fullName>
        <ecNumber evidence="2">6.1.1.22</ecNumber>
    </recommendedName>
</protein>
<dbReference type="NCBIfam" id="TIGR00457">
    <property type="entry name" value="asnS"/>
    <property type="match status" value="1"/>
</dbReference>
<dbReference type="InterPro" id="IPR002312">
    <property type="entry name" value="Asp/Asn-tRNA-synth_IIb"/>
</dbReference>
<name>A0A2V0PSE5_9CHLO</name>
<dbReference type="FunCoup" id="A0A2V0PSE5">
    <property type="interactions" value="2154"/>
</dbReference>
<dbReference type="InParanoid" id="A0A2V0PSE5"/>
<dbReference type="PROSITE" id="PS51185">
    <property type="entry name" value="WHEP_TRS_2"/>
    <property type="match status" value="1"/>
</dbReference>
<dbReference type="GO" id="GO:0003676">
    <property type="term" value="F:nucleic acid binding"/>
    <property type="evidence" value="ECO:0007669"/>
    <property type="project" value="InterPro"/>
</dbReference>
<dbReference type="GO" id="GO:0004816">
    <property type="term" value="F:asparagine-tRNA ligase activity"/>
    <property type="evidence" value="ECO:0007669"/>
    <property type="project" value="UniProtKB-EC"/>
</dbReference>
<evidence type="ECO:0000256" key="1">
    <source>
        <dbReference type="ARBA" id="ARBA00008226"/>
    </source>
</evidence>
<dbReference type="GO" id="GO:0005524">
    <property type="term" value="F:ATP binding"/>
    <property type="evidence" value="ECO:0007669"/>
    <property type="project" value="UniProtKB-KW"/>
</dbReference>
<dbReference type="PANTHER" id="PTHR22594">
    <property type="entry name" value="ASPARTYL/LYSYL-TRNA SYNTHETASE"/>
    <property type="match status" value="1"/>
</dbReference>
<dbReference type="InterPro" id="IPR006195">
    <property type="entry name" value="aa-tRNA-synth_II"/>
</dbReference>
<dbReference type="PRINTS" id="PR01042">
    <property type="entry name" value="TRNASYNTHASP"/>
</dbReference>
<dbReference type="GO" id="GO:0005739">
    <property type="term" value="C:mitochondrion"/>
    <property type="evidence" value="ECO:0007669"/>
    <property type="project" value="TreeGrafter"/>
</dbReference>
<sequence>MATATKQDTEVEELRSKIAALEASLHEKEARQDLVHPYSRSYGRAMIASILDAPDGGKSLAGTTLRVGGWVKTGREAGAGAFAFLEVNDGSCFESLQVMVDKAVAEPVGGLKRLTPTGSAVLVEGVLKETPEGTKQAVELKATKVLHVGACDAATYPMAKKKQTLEFLREKAHLRPRTNTIGAVARIRNGLAFATHTFFQSRGFYYVHTPIITASDCEGAGEMFAVTTLFGREKELRGLPPPASPAELAKLREKVAEQAEAVKTAKAAAAADKGDASLAAASKAEVAALLALKKELDTAEAGALYQAGFKRTPEGELDFRDDFFGRGAFLTVSGQLQGEYYASALSNIYTFGPTFRAENSNTTRHLAEFWMIEPEIAFCDLEDDMQCAEDYVRFCCRWLLDHCASDLAFITKMYDAGAVARLEQVAASPFHRCSYTDAIKKLEAAVKGGRKFDNAVEWGIDLATEHERYLAEELFKGPVIVHDYPKDIKAFYMKLNEDGRTVAAMDVLVPKVGELVGGSQREDRYDVLVERIKASGMPLEGYEGYLDLRRYGSVPHSGFGLGFERLVLFATGLDNIRDVIPFPRVPGSAAF</sequence>
<evidence type="ECO:0000256" key="9">
    <source>
        <dbReference type="SAM" id="Coils"/>
    </source>
</evidence>
<dbReference type="SUPFAM" id="SSF50249">
    <property type="entry name" value="Nucleic acid-binding proteins"/>
    <property type="match status" value="1"/>
</dbReference>
<dbReference type="Pfam" id="PF00152">
    <property type="entry name" value="tRNA-synt_2"/>
    <property type="match status" value="1"/>
</dbReference>
<dbReference type="CDD" id="cd00776">
    <property type="entry name" value="AsxRS_core"/>
    <property type="match status" value="1"/>
</dbReference>
<dbReference type="Gene3D" id="3.30.930.10">
    <property type="entry name" value="Bira Bifunctional Protein, Domain 2"/>
    <property type="match status" value="1"/>
</dbReference>
<evidence type="ECO:0000313" key="13">
    <source>
        <dbReference type="Proteomes" id="UP000247498"/>
    </source>
</evidence>
<organism evidence="12 13">
    <name type="scientific">Raphidocelis subcapitata</name>
    <dbReference type="NCBI Taxonomy" id="307507"/>
    <lineage>
        <taxon>Eukaryota</taxon>
        <taxon>Viridiplantae</taxon>
        <taxon>Chlorophyta</taxon>
        <taxon>core chlorophytes</taxon>
        <taxon>Chlorophyceae</taxon>
        <taxon>CS clade</taxon>
        <taxon>Sphaeropleales</taxon>
        <taxon>Selenastraceae</taxon>
        <taxon>Raphidocelis</taxon>
    </lineage>
</organism>
<dbReference type="InterPro" id="IPR000738">
    <property type="entry name" value="WHEP-TRS_dom"/>
</dbReference>
<evidence type="ECO:0000256" key="6">
    <source>
        <dbReference type="ARBA" id="ARBA00022917"/>
    </source>
</evidence>
<comment type="catalytic activity">
    <reaction evidence="8">
        <text>tRNA(Asn) + L-asparagine + ATP = L-asparaginyl-tRNA(Asn) + AMP + diphosphate + H(+)</text>
        <dbReference type="Rhea" id="RHEA:11180"/>
        <dbReference type="Rhea" id="RHEA-COMP:9659"/>
        <dbReference type="Rhea" id="RHEA-COMP:9674"/>
        <dbReference type="ChEBI" id="CHEBI:15378"/>
        <dbReference type="ChEBI" id="CHEBI:30616"/>
        <dbReference type="ChEBI" id="CHEBI:33019"/>
        <dbReference type="ChEBI" id="CHEBI:58048"/>
        <dbReference type="ChEBI" id="CHEBI:78442"/>
        <dbReference type="ChEBI" id="CHEBI:78515"/>
        <dbReference type="ChEBI" id="CHEBI:456215"/>
        <dbReference type="EC" id="6.1.1.22"/>
    </reaction>
</comment>
<evidence type="ECO:0000256" key="2">
    <source>
        <dbReference type="ARBA" id="ARBA00012816"/>
    </source>
</evidence>
<evidence type="ECO:0000256" key="8">
    <source>
        <dbReference type="ARBA" id="ARBA00047844"/>
    </source>
</evidence>
<keyword evidence="6" id="KW-0648">Protein biosynthesis</keyword>
<dbReference type="FunFam" id="3.30.930.10:FF:000016">
    <property type="entry name" value="Asparagine--tRNA ligase"/>
    <property type="match status" value="1"/>
</dbReference>
<reference evidence="12 13" key="1">
    <citation type="journal article" date="2018" name="Sci. Rep.">
        <title>Raphidocelis subcapitata (=Pseudokirchneriella subcapitata) provides an insight into genome evolution and environmental adaptations in the Sphaeropleales.</title>
        <authorList>
            <person name="Suzuki S."/>
            <person name="Yamaguchi H."/>
            <person name="Nakajima N."/>
            <person name="Kawachi M."/>
        </authorList>
    </citation>
    <scope>NUCLEOTIDE SEQUENCE [LARGE SCALE GENOMIC DNA]</scope>
    <source>
        <strain evidence="12 13">NIES-35</strain>
    </source>
</reference>
<evidence type="ECO:0000259" key="11">
    <source>
        <dbReference type="PROSITE" id="PS51185"/>
    </source>
</evidence>
<dbReference type="SUPFAM" id="SSF55681">
    <property type="entry name" value="Class II aaRS and biotin synthetases"/>
    <property type="match status" value="1"/>
</dbReference>
<dbReference type="OrthoDB" id="1931232at2759"/>
<dbReference type="NCBIfam" id="NF003037">
    <property type="entry name" value="PRK03932.1"/>
    <property type="match status" value="1"/>
</dbReference>
<keyword evidence="9" id="KW-0175">Coiled coil</keyword>
<dbReference type="Pfam" id="PF01336">
    <property type="entry name" value="tRNA_anti-codon"/>
    <property type="match status" value="1"/>
</dbReference>
<evidence type="ECO:0000256" key="7">
    <source>
        <dbReference type="ARBA" id="ARBA00023146"/>
    </source>
</evidence>
<gene>
    <name evidence="12" type="ORF">Rsub_13199</name>
</gene>
<dbReference type="Proteomes" id="UP000247498">
    <property type="component" value="Unassembled WGS sequence"/>
</dbReference>
<comment type="similarity">
    <text evidence="1">Belongs to the class-II aminoacyl-tRNA synthetase family.</text>
</comment>